<sequence>MAPYPADLASFLARSERYWFRGIILASVGYGIGICLYFACVNRLISRITGSNPTQPPLTRTRRRWDIFSLVYITFMVACSTMSILAEGITGEHAYVDHRSDLGGPPEYFFDHTFQHVTILKAAYISFVLCNWGATGLMMWRCLIIYRCAVGPLIINTCFRKPILYMIIPAFLALASIACGTIFLVQTLSPMHLPSSMRSLNWTVIWGSVAVALMWTLTGMITLKLLVHRQDMKKIVGEKYYLDYTSIAAMLVESSGILSSFSVFYLVISPLLIVYRVASGRAWTRHAVRSLESLPVSSPVFEPGAISGSTLRPAGSTVFFELQEETAAQNTLEPDGEECPKPTMASTMEELKKLVEDPLEKEKRAMRQRSKSSGERMGARQMLHEESISEFSAQHRTNSL</sequence>
<keyword evidence="4" id="KW-1185">Reference proteome</keyword>
<evidence type="ECO:0000256" key="2">
    <source>
        <dbReference type="SAM" id="Phobius"/>
    </source>
</evidence>
<feature type="compositionally biased region" description="Basic and acidic residues" evidence="1">
    <location>
        <begin position="372"/>
        <end position="387"/>
    </location>
</feature>
<feature type="compositionally biased region" description="Polar residues" evidence="1">
    <location>
        <begin position="389"/>
        <end position="400"/>
    </location>
</feature>
<feature type="transmembrane region" description="Helical" evidence="2">
    <location>
        <begin position="163"/>
        <end position="185"/>
    </location>
</feature>
<feature type="transmembrane region" description="Helical" evidence="2">
    <location>
        <begin position="247"/>
        <end position="268"/>
    </location>
</feature>
<keyword evidence="2" id="KW-0472">Membrane</keyword>
<organism evidence="3 4">
    <name type="scientific">Leucocoprinus birnbaumii</name>
    <dbReference type="NCBI Taxonomy" id="56174"/>
    <lineage>
        <taxon>Eukaryota</taxon>
        <taxon>Fungi</taxon>
        <taxon>Dikarya</taxon>
        <taxon>Basidiomycota</taxon>
        <taxon>Agaricomycotina</taxon>
        <taxon>Agaricomycetes</taxon>
        <taxon>Agaricomycetidae</taxon>
        <taxon>Agaricales</taxon>
        <taxon>Agaricineae</taxon>
        <taxon>Agaricaceae</taxon>
        <taxon>Leucocoprinus</taxon>
    </lineage>
</organism>
<accession>A0AAD5YT74</accession>
<dbReference type="AlphaFoldDB" id="A0AAD5YT74"/>
<evidence type="ECO:0000313" key="4">
    <source>
        <dbReference type="Proteomes" id="UP001213000"/>
    </source>
</evidence>
<protein>
    <submittedName>
        <fullName evidence="3">Uncharacterized protein</fullName>
    </submittedName>
</protein>
<evidence type="ECO:0000256" key="1">
    <source>
        <dbReference type="SAM" id="MobiDB-lite"/>
    </source>
</evidence>
<feature type="region of interest" description="Disordered" evidence="1">
    <location>
        <begin position="357"/>
        <end position="400"/>
    </location>
</feature>
<feature type="transmembrane region" description="Helical" evidence="2">
    <location>
        <begin position="20"/>
        <end position="45"/>
    </location>
</feature>
<name>A0AAD5YT74_9AGAR</name>
<reference evidence="3" key="1">
    <citation type="submission" date="2022-07" db="EMBL/GenBank/DDBJ databases">
        <title>Genome Sequence of Leucocoprinus birnbaumii.</title>
        <authorList>
            <person name="Buettner E."/>
        </authorList>
    </citation>
    <scope>NUCLEOTIDE SEQUENCE</scope>
    <source>
        <strain evidence="3">VT141</strain>
    </source>
</reference>
<evidence type="ECO:0000313" key="3">
    <source>
        <dbReference type="EMBL" id="KAJ3563325.1"/>
    </source>
</evidence>
<feature type="transmembrane region" description="Helical" evidence="2">
    <location>
        <begin position="122"/>
        <end position="143"/>
    </location>
</feature>
<dbReference type="Proteomes" id="UP001213000">
    <property type="component" value="Unassembled WGS sequence"/>
</dbReference>
<feature type="transmembrane region" description="Helical" evidence="2">
    <location>
        <begin position="205"/>
        <end position="227"/>
    </location>
</feature>
<keyword evidence="2" id="KW-1133">Transmembrane helix</keyword>
<proteinExistence type="predicted"/>
<dbReference type="EMBL" id="JANIEX010000771">
    <property type="protein sequence ID" value="KAJ3563325.1"/>
    <property type="molecule type" value="Genomic_DNA"/>
</dbReference>
<feature type="transmembrane region" description="Helical" evidence="2">
    <location>
        <begin position="65"/>
        <end position="86"/>
    </location>
</feature>
<keyword evidence="2" id="KW-0812">Transmembrane</keyword>
<comment type="caution">
    <text evidence="3">The sequence shown here is derived from an EMBL/GenBank/DDBJ whole genome shotgun (WGS) entry which is preliminary data.</text>
</comment>
<gene>
    <name evidence="3" type="ORF">NP233_g9010</name>
</gene>